<accession>A0A0D0IQP0</accession>
<comment type="caution">
    <text evidence="2">The sequence shown here is derived from an EMBL/GenBank/DDBJ whole genome shotgun (WGS) entry which is preliminary data.</text>
</comment>
<dbReference type="InterPro" id="IPR010753">
    <property type="entry name" value="DUF1330"/>
</dbReference>
<dbReference type="OrthoDB" id="9806380at2"/>
<dbReference type="Proteomes" id="UP000032120">
    <property type="component" value="Unassembled WGS sequence"/>
</dbReference>
<feature type="domain" description="DUF1330" evidence="1">
    <location>
        <begin position="2"/>
        <end position="95"/>
    </location>
</feature>
<reference evidence="2 3" key="1">
    <citation type="submission" date="2015-01" db="EMBL/GenBank/DDBJ databases">
        <title>Draft genome sequence of Leucobacter komagatae strain VKM ST2845.</title>
        <authorList>
            <person name="Karlyshev A.V."/>
            <person name="Kudryashova E.B."/>
        </authorList>
    </citation>
    <scope>NUCLEOTIDE SEQUENCE [LARGE SCALE GENOMIC DNA]</scope>
    <source>
        <strain evidence="2 3">VKM ST2845</strain>
    </source>
</reference>
<dbReference type="PANTHER" id="PTHR41521:SF4">
    <property type="entry name" value="BLR0684 PROTEIN"/>
    <property type="match status" value="1"/>
</dbReference>
<dbReference type="InterPro" id="IPR011008">
    <property type="entry name" value="Dimeric_a/b-barrel"/>
</dbReference>
<dbReference type="SUPFAM" id="SSF54909">
    <property type="entry name" value="Dimeric alpha+beta barrel"/>
    <property type="match status" value="1"/>
</dbReference>
<evidence type="ECO:0000313" key="2">
    <source>
        <dbReference type="EMBL" id="KIP53342.1"/>
    </source>
</evidence>
<dbReference type="Pfam" id="PF07045">
    <property type="entry name" value="DUF1330"/>
    <property type="match status" value="1"/>
</dbReference>
<evidence type="ECO:0000259" key="1">
    <source>
        <dbReference type="Pfam" id="PF07045"/>
    </source>
</evidence>
<evidence type="ECO:0000313" key="3">
    <source>
        <dbReference type="Proteomes" id="UP000032120"/>
    </source>
</evidence>
<name>A0A0D0IQP0_9MICO</name>
<keyword evidence="3" id="KW-1185">Reference proteome</keyword>
<gene>
    <name evidence="2" type="ORF">SD72_03665</name>
</gene>
<dbReference type="EMBL" id="JXSQ01000003">
    <property type="protein sequence ID" value="KIP53342.1"/>
    <property type="molecule type" value="Genomic_DNA"/>
</dbReference>
<dbReference type="PANTHER" id="PTHR41521">
    <property type="match status" value="1"/>
</dbReference>
<sequence>MSAYAIINARVLDEEAGAAYVPLAAQSIAAHGGRYLVAGPTPVPIEGSWDAPQIIIVEFDSMQQLRDWYDSAEYRVARELRAGKIQVDMLFADGVPGA</sequence>
<dbReference type="AlphaFoldDB" id="A0A0D0IQP0"/>
<dbReference type="Gene3D" id="3.30.70.100">
    <property type="match status" value="1"/>
</dbReference>
<organism evidence="2 3">
    <name type="scientific">Leucobacter komagatae</name>
    <dbReference type="NCBI Taxonomy" id="55969"/>
    <lineage>
        <taxon>Bacteria</taxon>
        <taxon>Bacillati</taxon>
        <taxon>Actinomycetota</taxon>
        <taxon>Actinomycetes</taxon>
        <taxon>Micrococcales</taxon>
        <taxon>Microbacteriaceae</taxon>
        <taxon>Leucobacter</taxon>
    </lineage>
</organism>
<proteinExistence type="predicted"/>
<dbReference type="RefSeq" id="WP_042543073.1">
    <property type="nucleotide sequence ID" value="NZ_JXSQ01000003.1"/>
</dbReference>
<protein>
    <recommendedName>
        <fullName evidence="1">DUF1330 domain-containing protein</fullName>
    </recommendedName>
</protein>